<evidence type="ECO:0000313" key="1">
    <source>
        <dbReference type="EMBL" id="KAI7740597.1"/>
    </source>
</evidence>
<gene>
    <name evidence="1" type="ORF">M8C21_018208</name>
</gene>
<keyword evidence="2" id="KW-1185">Reference proteome</keyword>
<accession>A0AAD5CEP6</accession>
<dbReference type="Proteomes" id="UP001206925">
    <property type="component" value="Unassembled WGS sequence"/>
</dbReference>
<proteinExistence type="predicted"/>
<evidence type="ECO:0000313" key="2">
    <source>
        <dbReference type="Proteomes" id="UP001206925"/>
    </source>
</evidence>
<dbReference type="AlphaFoldDB" id="A0AAD5CEP6"/>
<organism evidence="1 2">
    <name type="scientific">Ambrosia artemisiifolia</name>
    <name type="common">Common ragweed</name>
    <dbReference type="NCBI Taxonomy" id="4212"/>
    <lineage>
        <taxon>Eukaryota</taxon>
        <taxon>Viridiplantae</taxon>
        <taxon>Streptophyta</taxon>
        <taxon>Embryophyta</taxon>
        <taxon>Tracheophyta</taxon>
        <taxon>Spermatophyta</taxon>
        <taxon>Magnoliopsida</taxon>
        <taxon>eudicotyledons</taxon>
        <taxon>Gunneridae</taxon>
        <taxon>Pentapetalae</taxon>
        <taxon>asterids</taxon>
        <taxon>campanulids</taxon>
        <taxon>Asterales</taxon>
        <taxon>Asteraceae</taxon>
        <taxon>Asteroideae</taxon>
        <taxon>Heliantheae alliance</taxon>
        <taxon>Heliantheae</taxon>
        <taxon>Ambrosia</taxon>
    </lineage>
</organism>
<dbReference type="EMBL" id="JAMZMK010008397">
    <property type="protein sequence ID" value="KAI7740597.1"/>
    <property type="molecule type" value="Genomic_DNA"/>
</dbReference>
<comment type="caution">
    <text evidence="1">The sequence shown here is derived from an EMBL/GenBank/DDBJ whole genome shotgun (WGS) entry which is preliminary data.</text>
</comment>
<name>A0AAD5CEP6_AMBAR</name>
<sequence length="111" mass="12744">MHDIIERFKRRVKNPRHMGIRVRPITKNRLNPDIPILEAETRDHQEESLVSEVVDKKNAPSYKRSLSGGLRSPKSDVPKKAILERIHSKKMARSYQLGHQLSLKWSTGAGP</sequence>
<reference evidence="1" key="1">
    <citation type="submission" date="2022-06" db="EMBL/GenBank/DDBJ databases">
        <title>Uncovering the hologenomic basis of an extraordinary plant invasion.</title>
        <authorList>
            <person name="Bieker V.C."/>
            <person name="Martin M.D."/>
            <person name="Gilbert T."/>
            <person name="Hodgins K."/>
            <person name="Battlay P."/>
            <person name="Petersen B."/>
            <person name="Wilson J."/>
        </authorList>
    </citation>
    <scope>NUCLEOTIDE SEQUENCE</scope>
    <source>
        <strain evidence="1">AA19_3_7</strain>
        <tissue evidence="1">Leaf</tissue>
    </source>
</reference>
<protein>
    <submittedName>
        <fullName evidence="1">Uncharacterized protein</fullName>
    </submittedName>
</protein>